<dbReference type="GO" id="GO:0004364">
    <property type="term" value="F:glutathione transferase activity"/>
    <property type="evidence" value="ECO:0007669"/>
    <property type="project" value="UniProtKB-EC"/>
</dbReference>
<dbReference type="SUPFAM" id="SSF47616">
    <property type="entry name" value="GST C-terminal domain-like"/>
    <property type="match status" value="1"/>
</dbReference>
<dbReference type="Gene3D" id="3.40.30.10">
    <property type="entry name" value="Glutaredoxin"/>
    <property type="match status" value="1"/>
</dbReference>
<dbReference type="InterPro" id="IPR004045">
    <property type="entry name" value="Glutathione_S-Trfase_N"/>
</dbReference>
<evidence type="ECO:0000313" key="6">
    <source>
        <dbReference type="EMBL" id="EEV88616.1"/>
    </source>
</evidence>
<dbReference type="InterPro" id="IPR036282">
    <property type="entry name" value="Glutathione-S-Trfase_C_sf"/>
</dbReference>
<dbReference type="InterPro" id="IPR004046">
    <property type="entry name" value="GST_C"/>
</dbReference>
<dbReference type="Pfam" id="PF00043">
    <property type="entry name" value="GST_C"/>
    <property type="match status" value="1"/>
</dbReference>
<dbReference type="CDD" id="cd03189">
    <property type="entry name" value="GST_C_GTT1_like"/>
    <property type="match status" value="1"/>
</dbReference>
<dbReference type="Pfam" id="PF02798">
    <property type="entry name" value="GST_N"/>
    <property type="match status" value="1"/>
</dbReference>
<sequence>MLTLHLLEQSRALRILWLLEILGADYTLQTYPRDPQTLLAPEALKRIHPLGKSPLLQDGSLTLAESGAITDYLIRSYGQGRLMPAEGTAQYWQYQRWLHYAEASLMPLLLLSLIFRKIETAPAPFFVKPISRKISAKVKASFIAPQTALHLSHIEQELSGKDWLMGELSGADIMMSYPLQAAESRFGLTGYPNLQAYLQRIAAHPAYRRAVAKAGEAVLRVD</sequence>
<dbReference type="RefSeq" id="WP_004141158.1">
    <property type="nucleotide sequence ID" value="NZ_GG694026.1"/>
</dbReference>
<keyword evidence="7" id="KW-1185">Reference proteome</keyword>
<dbReference type="SFLD" id="SFLDG00358">
    <property type="entry name" value="Main_(cytGST)"/>
    <property type="match status" value="1"/>
</dbReference>
<dbReference type="SFLD" id="SFLDG01150">
    <property type="entry name" value="Main.1:_Beta-like"/>
    <property type="match status" value="1"/>
</dbReference>
<proteinExistence type="inferred from homology"/>
<evidence type="ECO:0000313" key="7">
    <source>
        <dbReference type="Proteomes" id="UP000004870"/>
    </source>
</evidence>
<evidence type="ECO:0000256" key="1">
    <source>
        <dbReference type="ARBA" id="ARBA00012452"/>
    </source>
</evidence>
<evidence type="ECO:0000256" key="4">
    <source>
        <dbReference type="RuleBase" id="RU003494"/>
    </source>
</evidence>
<dbReference type="GO" id="GO:0005737">
    <property type="term" value="C:cytoplasm"/>
    <property type="evidence" value="ECO:0007669"/>
    <property type="project" value="UniProtKB-ARBA"/>
</dbReference>
<evidence type="ECO:0000259" key="5">
    <source>
        <dbReference type="PROSITE" id="PS50404"/>
    </source>
</evidence>
<dbReference type="Proteomes" id="UP000004870">
    <property type="component" value="Unassembled WGS sequence"/>
</dbReference>
<evidence type="ECO:0000256" key="2">
    <source>
        <dbReference type="ARBA" id="ARBA00022679"/>
    </source>
</evidence>
<dbReference type="EC" id="2.5.1.18" evidence="1"/>
<reference evidence="6 7" key="1">
    <citation type="submission" date="2009-08" db="EMBL/GenBank/DDBJ databases">
        <authorList>
            <person name="Qin X."/>
            <person name="Bachman B."/>
            <person name="Battles P."/>
            <person name="Bell A."/>
            <person name="Bess C."/>
            <person name="Bickham C."/>
            <person name="Chaboub L."/>
            <person name="Chen D."/>
            <person name="Coyle M."/>
            <person name="Deiros D.R."/>
            <person name="Dinh H."/>
            <person name="Forbes L."/>
            <person name="Fowler G."/>
            <person name="Francisco L."/>
            <person name="Fu Q."/>
            <person name="Gubbala S."/>
            <person name="Hale W."/>
            <person name="Han Y."/>
            <person name="Hemphill L."/>
            <person name="Highlander S.K."/>
            <person name="Hirani K."/>
            <person name="Hogues M."/>
            <person name="Jackson L."/>
            <person name="Jakkamsetti A."/>
            <person name="Javaid M."/>
            <person name="Jiang H."/>
            <person name="Korchina V."/>
            <person name="Kovar C."/>
            <person name="Lara F."/>
            <person name="Lee S."/>
            <person name="Mata R."/>
            <person name="Mathew T."/>
            <person name="Moen C."/>
            <person name="Morales K."/>
            <person name="Munidasa M."/>
            <person name="Nazareth L."/>
            <person name="Ngo R."/>
            <person name="Nguyen L."/>
            <person name="Okwuonu G."/>
            <person name="Ongeri F."/>
            <person name="Patil S."/>
            <person name="Petrosino J."/>
            <person name="Pham C."/>
            <person name="Pham P."/>
            <person name="Pu L.-L."/>
            <person name="Puazo M."/>
            <person name="Raj R."/>
            <person name="Reid J."/>
            <person name="Rouhana J."/>
            <person name="Saada N."/>
            <person name="Shang Y."/>
            <person name="Simmons D."/>
            <person name="Thornton R."/>
            <person name="Warren J."/>
            <person name="Weissenberger G."/>
            <person name="Zhang J."/>
            <person name="Zhang L."/>
            <person name="Zhou C."/>
            <person name="Zhu D."/>
            <person name="Muzny D."/>
            <person name="Worley K."/>
            <person name="Gibbs R."/>
        </authorList>
    </citation>
    <scope>NUCLEOTIDE SEQUENCE [LARGE SCALE GENOMIC DNA]</scope>
    <source>
        <strain evidence="7">ATCC 15826 / DSM 8339 / NCTC 10426 / 6573</strain>
    </source>
</reference>
<gene>
    <name evidence="6" type="primary">gst3</name>
    <name evidence="6" type="ORF">HMPREF0198_1279</name>
</gene>
<protein>
    <recommendedName>
        <fullName evidence="1">glutathione transferase</fullName>
        <ecNumber evidence="1">2.5.1.18</ecNumber>
    </recommendedName>
</protein>
<dbReference type="GeneID" id="84788589"/>
<comment type="caution">
    <text evidence="6">The sequence shown here is derived from an EMBL/GenBank/DDBJ whole genome shotgun (WGS) entry which is preliminary data.</text>
</comment>
<dbReference type="AlphaFoldDB" id="C8N9V1"/>
<dbReference type="Gene3D" id="1.20.1050.10">
    <property type="match status" value="1"/>
</dbReference>
<dbReference type="InterPro" id="IPR036249">
    <property type="entry name" value="Thioredoxin-like_sf"/>
</dbReference>
<dbReference type="SUPFAM" id="SSF52833">
    <property type="entry name" value="Thioredoxin-like"/>
    <property type="match status" value="1"/>
</dbReference>
<dbReference type="OrthoDB" id="9810080at2"/>
<comment type="similarity">
    <text evidence="4">Belongs to the GST superfamily.</text>
</comment>
<name>C8N9V1_CARH6</name>
<dbReference type="EMBL" id="ACKY01000060">
    <property type="protein sequence ID" value="EEV88616.1"/>
    <property type="molecule type" value="Genomic_DNA"/>
</dbReference>
<feature type="domain" description="GST N-terminal" evidence="5">
    <location>
        <begin position="1"/>
        <end position="81"/>
    </location>
</feature>
<organism evidence="6 7">
    <name type="scientific">Cardiobacterium hominis (strain ATCC 15826 / DSM 8339 / NCTC 10426 / 6573)</name>
    <dbReference type="NCBI Taxonomy" id="638300"/>
    <lineage>
        <taxon>Bacteria</taxon>
        <taxon>Pseudomonadati</taxon>
        <taxon>Pseudomonadota</taxon>
        <taxon>Gammaproteobacteria</taxon>
        <taxon>Cardiobacteriales</taxon>
        <taxon>Cardiobacteriaceae</taxon>
        <taxon>Cardiobacterium</taxon>
    </lineage>
</organism>
<accession>C8N9V1</accession>
<dbReference type="CDD" id="cd03046">
    <property type="entry name" value="GST_N_GTT1_like"/>
    <property type="match status" value="1"/>
</dbReference>
<dbReference type="PANTHER" id="PTHR44051">
    <property type="entry name" value="GLUTATHIONE S-TRANSFERASE-RELATED"/>
    <property type="match status" value="1"/>
</dbReference>
<comment type="catalytic activity">
    <reaction evidence="3">
        <text>RX + glutathione = an S-substituted glutathione + a halide anion + H(+)</text>
        <dbReference type="Rhea" id="RHEA:16437"/>
        <dbReference type="ChEBI" id="CHEBI:15378"/>
        <dbReference type="ChEBI" id="CHEBI:16042"/>
        <dbReference type="ChEBI" id="CHEBI:17792"/>
        <dbReference type="ChEBI" id="CHEBI:57925"/>
        <dbReference type="ChEBI" id="CHEBI:90779"/>
        <dbReference type="EC" id="2.5.1.18"/>
    </reaction>
</comment>
<keyword evidence="2 6" id="KW-0808">Transferase</keyword>
<dbReference type="HOGENOM" id="CLU_011226_15_5_6"/>
<dbReference type="PROSITE" id="PS50404">
    <property type="entry name" value="GST_NTER"/>
    <property type="match status" value="1"/>
</dbReference>
<dbReference type="PANTHER" id="PTHR44051:SF9">
    <property type="entry name" value="GLUTATHIONE S-TRANSFERASE 1"/>
    <property type="match status" value="1"/>
</dbReference>
<evidence type="ECO:0000256" key="3">
    <source>
        <dbReference type="ARBA" id="ARBA00047960"/>
    </source>
</evidence>
<dbReference type="FunFam" id="3.40.30.10:FF:000156">
    <property type="entry name" value="Glutathione S-transferase 1"/>
    <property type="match status" value="1"/>
</dbReference>
<dbReference type="SFLD" id="SFLDS00019">
    <property type="entry name" value="Glutathione_Transferase_(cytos"/>
    <property type="match status" value="1"/>
</dbReference>
<dbReference type="GO" id="GO:0004601">
    <property type="term" value="F:peroxidase activity"/>
    <property type="evidence" value="ECO:0007669"/>
    <property type="project" value="UniProtKB-ARBA"/>
</dbReference>
<dbReference type="InterPro" id="IPR040079">
    <property type="entry name" value="Glutathione_S-Trfase"/>
</dbReference>